<keyword evidence="6" id="KW-0408">Iron</keyword>
<dbReference type="GO" id="GO:0046872">
    <property type="term" value="F:metal ion binding"/>
    <property type="evidence" value="ECO:0007669"/>
    <property type="project" value="UniProtKB-KW"/>
</dbReference>
<gene>
    <name evidence="8" type="ORF">MPEBLZ_00816</name>
</gene>
<sequence>MLEKNVSKIIIGLIFVLIALQVTQPAASKAPDLPNNSCADCHRQLLFSSESQRQFIDIRIKHLESGISCSIVCHEDKLNKSTASTYAMWSISTHALFEVTCEKCHGGDPLKVLKQEAHVGISNSSILRANTPEMCGKCHGPELDEFKSSQHFKKLESNQEGPAPACITCHQAHSVRVLTASEIEDFCSNCHNNITGINPAVPKKAESALSSVRELQLEISKARSSVLEAKALGKDVAAAEADLESAKTILKNTPSVWHRFNLTYFDTEVHKGITDALNAEKAMPEETETAVPTKAPGFEVFLLVSGLLAAYLLKRH</sequence>
<feature type="domain" description="Tetrahaem cytochrome" evidence="7">
    <location>
        <begin position="94"/>
        <end position="192"/>
    </location>
</feature>
<dbReference type="Gene3D" id="1.10.780.10">
    <property type="entry name" value="Hydroxylamine Oxidoreductase, Chain A, domain 1"/>
    <property type="match status" value="1"/>
</dbReference>
<dbReference type="AlphaFoldDB" id="A0A0P8E2M6"/>
<comment type="subcellular location">
    <subcellularLocation>
        <location evidence="1">Cell envelope</location>
    </subcellularLocation>
</comment>
<evidence type="ECO:0000256" key="6">
    <source>
        <dbReference type="ARBA" id="ARBA00023004"/>
    </source>
</evidence>
<dbReference type="Proteomes" id="UP000050360">
    <property type="component" value="Unassembled WGS sequence"/>
</dbReference>
<accession>A0A0P8E2M6</accession>
<evidence type="ECO:0000256" key="5">
    <source>
        <dbReference type="ARBA" id="ARBA00022982"/>
    </source>
</evidence>
<dbReference type="InterPro" id="IPR012286">
    <property type="entry name" value="Tetrahaem_cytochrome"/>
</dbReference>
<dbReference type="InterPro" id="IPR036280">
    <property type="entry name" value="Multihaem_cyt_sf"/>
</dbReference>
<evidence type="ECO:0000256" key="2">
    <source>
        <dbReference type="ARBA" id="ARBA00022448"/>
    </source>
</evidence>
<dbReference type="EMBL" id="LKCM01000070">
    <property type="protein sequence ID" value="KPQ44589.1"/>
    <property type="molecule type" value="Genomic_DNA"/>
</dbReference>
<organism evidence="8 9">
    <name type="scientific">Candidatus Methanoperedens nitratireducens</name>
    <dbReference type="NCBI Taxonomy" id="1392998"/>
    <lineage>
        <taxon>Archaea</taxon>
        <taxon>Methanobacteriati</taxon>
        <taxon>Methanobacteriota</taxon>
        <taxon>Stenosarchaea group</taxon>
        <taxon>Methanomicrobia</taxon>
        <taxon>Methanosarcinales</taxon>
        <taxon>ANME-2 cluster</taxon>
        <taxon>Candidatus Methanoperedentaceae</taxon>
        <taxon>Candidatus Methanoperedens</taxon>
    </lineage>
</organism>
<evidence type="ECO:0000256" key="4">
    <source>
        <dbReference type="ARBA" id="ARBA00022723"/>
    </source>
</evidence>
<reference evidence="8 9" key="1">
    <citation type="submission" date="2015-09" db="EMBL/GenBank/DDBJ databases">
        <title>A metagenomics-based metabolic model of nitrate-dependent anaerobic oxidation of methane by Methanoperedens-like archaea.</title>
        <authorList>
            <person name="Arshad A."/>
            <person name="Speth D.R."/>
            <person name="De Graaf R.M."/>
            <person name="Op Den Camp H.J."/>
            <person name="Jetten M.S."/>
            <person name="Welte C.U."/>
        </authorList>
    </citation>
    <scope>NUCLEOTIDE SEQUENCE [LARGE SCALE GENOMIC DNA]</scope>
</reference>
<name>A0A0P8E2M6_9EURY</name>
<dbReference type="SUPFAM" id="SSF48695">
    <property type="entry name" value="Multiheme cytochromes"/>
    <property type="match status" value="1"/>
</dbReference>
<evidence type="ECO:0000313" key="8">
    <source>
        <dbReference type="EMBL" id="KPQ44589.1"/>
    </source>
</evidence>
<evidence type="ECO:0000259" key="7">
    <source>
        <dbReference type="Pfam" id="PF14537"/>
    </source>
</evidence>
<evidence type="ECO:0000313" key="9">
    <source>
        <dbReference type="Proteomes" id="UP000050360"/>
    </source>
</evidence>
<proteinExistence type="predicted"/>
<protein>
    <submittedName>
        <fullName evidence="8">Doubled CXXCH motif protein</fullName>
    </submittedName>
</protein>
<evidence type="ECO:0000256" key="3">
    <source>
        <dbReference type="ARBA" id="ARBA00022617"/>
    </source>
</evidence>
<comment type="caution">
    <text evidence="8">The sequence shown here is derived from an EMBL/GenBank/DDBJ whole genome shotgun (WGS) entry which is preliminary data.</text>
</comment>
<keyword evidence="2" id="KW-0813">Transport</keyword>
<dbReference type="Pfam" id="PF14537">
    <property type="entry name" value="Cytochrom_c3_2"/>
    <property type="match status" value="1"/>
</dbReference>
<keyword evidence="3" id="KW-0349">Heme</keyword>
<keyword evidence="4" id="KW-0479">Metal-binding</keyword>
<keyword evidence="5" id="KW-0249">Electron transport</keyword>
<evidence type="ECO:0000256" key="1">
    <source>
        <dbReference type="ARBA" id="ARBA00004196"/>
    </source>
</evidence>